<proteinExistence type="predicted"/>
<sequence>MGTIKLFEYDIYQISHMTSIHRSILDYKNAKKLMEAIDEQFESLDKALASSLMSKFTSMKLTGVKGVCEHIMQMRDINAQLKSLKMEISYDFLVHFVLNSLPSQYNAFRISYNTHKDKWSINELLTIFTSNGCENGIPQWKFRGKSCNLKGSFQIKFEKSLKDDIAPNDLIIIAHRGDTEADAKPCGVSIGIRGNECLSKCRSGCHELDGSSGS</sequence>
<evidence type="ECO:0000313" key="1">
    <source>
        <dbReference type="EMBL" id="EOY03584.1"/>
    </source>
</evidence>
<protein>
    <submittedName>
        <fullName evidence="1">Uncharacterized protein</fullName>
    </submittedName>
</protein>
<dbReference type="EMBL" id="CM001882">
    <property type="protein sequence ID" value="EOY03584.1"/>
    <property type="molecule type" value="Genomic_DNA"/>
</dbReference>
<dbReference type="PANTHER" id="PTHR35317">
    <property type="entry name" value="OS04G0629600 PROTEIN"/>
    <property type="match status" value="1"/>
</dbReference>
<name>A0A061EMN6_THECC</name>
<dbReference type="Pfam" id="PF14223">
    <property type="entry name" value="Retrotran_gag_2"/>
    <property type="match status" value="1"/>
</dbReference>
<organism evidence="1 2">
    <name type="scientific">Theobroma cacao</name>
    <name type="common">Cacao</name>
    <name type="synonym">Cocoa</name>
    <dbReference type="NCBI Taxonomy" id="3641"/>
    <lineage>
        <taxon>Eukaryota</taxon>
        <taxon>Viridiplantae</taxon>
        <taxon>Streptophyta</taxon>
        <taxon>Embryophyta</taxon>
        <taxon>Tracheophyta</taxon>
        <taxon>Spermatophyta</taxon>
        <taxon>Magnoliopsida</taxon>
        <taxon>eudicotyledons</taxon>
        <taxon>Gunneridae</taxon>
        <taxon>Pentapetalae</taxon>
        <taxon>rosids</taxon>
        <taxon>malvids</taxon>
        <taxon>Malvales</taxon>
        <taxon>Malvaceae</taxon>
        <taxon>Byttnerioideae</taxon>
        <taxon>Theobroma</taxon>
    </lineage>
</organism>
<dbReference type="Gramene" id="EOY03584">
    <property type="protein sequence ID" value="EOY03584"/>
    <property type="gene ID" value="TCM_018693"/>
</dbReference>
<keyword evidence="2" id="KW-1185">Reference proteome</keyword>
<dbReference type="eggNOG" id="ENOG502RY1G">
    <property type="taxonomic scope" value="Eukaryota"/>
</dbReference>
<dbReference type="AlphaFoldDB" id="A0A061EMN6"/>
<dbReference type="PANTHER" id="PTHR35317:SF23">
    <property type="entry name" value="OS04G0629600 PROTEIN"/>
    <property type="match status" value="1"/>
</dbReference>
<gene>
    <name evidence="1" type="ORF">TCM_018693</name>
</gene>
<reference evidence="1 2" key="1">
    <citation type="journal article" date="2013" name="Genome Biol.">
        <title>The genome sequence of the most widely cultivated cacao type and its use to identify candidate genes regulating pod color.</title>
        <authorList>
            <person name="Motamayor J.C."/>
            <person name="Mockaitis K."/>
            <person name="Schmutz J."/>
            <person name="Haiminen N."/>
            <person name="Iii D.L."/>
            <person name="Cornejo O."/>
            <person name="Findley S.D."/>
            <person name="Zheng P."/>
            <person name="Utro F."/>
            <person name="Royaert S."/>
            <person name="Saski C."/>
            <person name="Jenkins J."/>
            <person name="Podicheti R."/>
            <person name="Zhao M."/>
            <person name="Scheffler B.E."/>
            <person name="Stack J.C."/>
            <person name="Feltus F.A."/>
            <person name="Mustiga G.M."/>
            <person name="Amores F."/>
            <person name="Phillips W."/>
            <person name="Marelli J.P."/>
            <person name="May G.D."/>
            <person name="Shapiro H."/>
            <person name="Ma J."/>
            <person name="Bustamante C.D."/>
            <person name="Schnell R.J."/>
            <person name="Main D."/>
            <person name="Gilbert D."/>
            <person name="Parida L."/>
            <person name="Kuhn D.N."/>
        </authorList>
    </citation>
    <scope>NUCLEOTIDE SEQUENCE [LARGE SCALE GENOMIC DNA]</scope>
    <source>
        <strain evidence="2">cv. Matina 1-6</strain>
    </source>
</reference>
<accession>A0A061EMN6</accession>
<evidence type="ECO:0000313" key="2">
    <source>
        <dbReference type="Proteomes" id="UP000026915"/>
    </source>
</evidence>
<dbReference type="Proteomes" id="UP000026915">
    <property type="component" value="Chromosome 4"/>
</dbReference>
<dbReference type="HOGENOM" id="CLU_1290999_0_0_1"/>
<dbReference type="InParanoid" id="A0A061EMN6"/>